<dbReference type="RefSeq" id="WP_092089996.1">
    <property type="nucleotide sequence ID" value="NZ_FMZW01000065.1"/>
</dbReference>
<sequence length="78" mass="8557">MALSTSSNFAKPDDAFRAIVEAHRGLTEAQSADLDAALVLVLANHIGDLDVLREAIALAKRRMLDASQQQQQQQQQQQ</sequence>
<feature type="coiled-coil region" evidence="1">
    <location>
        <begin position="49"/>
        <end position="76"/>
    </location>
</feature>
<dbReference type="Proteomes" id="UP000199245">
    <property type="component" value="Unassembled WGS sequence"/>
</dbReference>
<evidence type="ECO:0000256" key="1">
    <source>
        <dbReference type="SAM" id="Coils"/>
    </source>
</evidence>
<name>A0A1G7MQ81_9BRAD</name>
<reference evidence="2 3" key="1">
    <citation type="submission" date="2016-10" db="EMBL/GenBank/DDBJ databases">
        <authorList>
            <person name="de Groot N.N."/>
        </authorList>
    </citation>
    <scope>NUCLEOTIDE SEQUENCE [LARGE SCALE GENOMIC DNA]</scope>
    <source>
        <strain evidence="2 3">R5</strain>
    </source>
</reference>
<dbReference type="Pfam" id="PF10932">
    <property type="entry name" value="DUF2783"/>
    <property type="match status" value="1"/>
</dbReference>
<dbReference type="EMBL" id="FMZW01000065">
    <property type="protein sequence ID" value="SDF63998.1"/>
    <property type="molecule type" value="Genomic_DNA"/>
</dbReference>
<accession>A0A1G7MQ81</accession>
<gene>
    <name evidence="2" type="ORF">SAMN05216337_106520</name>
</gene>
<protein>
    <recommendedName>
        <fullName evidence="4">DUF2783 domain-containing protein</fullName>
    </recommendedName>
</protein>
<evidence type="ECO:0008006" key="4">
    <source>
        <dbReference type="Google" id="ProtNLM"/>
    </source>
</evidence>
<organism evidence="2 3">
    <name type="scientific">Bradyrhizobium brasilense</name>
    <dbReference type="NCBI Taxonomy" id="1419277"/>
    <lineage>
        <taxon>Bacteria</taxon>
        <taxon>Pseudomonadati</taxon>
        <taxon>Pseudomonadota</taxon>
        <taxon>Alphaproteobacteria</taxon>
        <taxon>Hyphomicrobiales</taxon>
        <taxon>Nitrobacteraceae</taxon>
        <taxon>Bradyrhizobium</taxon>
    </lineage>
</organism>
<dbReference type="InterPro" id="IPR021233">
    <property type="entry name" value="DUF2783"/>
</dbReference>
<keyword evidence="1" id="KW-0175">Coiled coil</keyword>
<dbReference type="AlphaFoldDB" id="A0A1G7MQ81"/>
<evidence type="ECO:0000313" key="3">
    <source>
        <dbReference type="Proteomes" id="UP000199245"/>
    </source>
</evidence>
<proteinExistence type="predicted"/>
<evidence type="ECO:0000313" key="2">
    <source>
        <dbReference type="EMBL" id="SDF63998.1"/>
    </source>
</evidence>